<organism evidence="1 2">
    <name type="scientific">Lysinibacillus odysseyi 34hs-1 = NBRC 100172</name>
    <dbReference type="NCBI Taxonomy" id="1220589"/>
    <lineage>
        <taxon>Bacteria</taxon>
        <taxon>Bacillati</taxon>
        <taxon>Bacillota</taxon>
        <taxon>Bacilli</taxon>
        <taxon>Bacillales</taxon>
        <taxon>Bacillaceae</taxon>
        <taxon>Lysinibacillus</taxon>
    </lineage>
</organism>
<comment type="caution">
    <text evidence="1">The sequence shown here is derived from an EMBL/GenBank/DDBJ whole genome shotgun (WGS) entry which is preliminary data.</text>
</comment>
<evidence type="ECO:0000313" key="1">
    <source>
        <dbReference type="EMBL" id="KGR85370.1"/>
    </source>
</evidence>
<dbReference type="EMBL" id="JPVP01000054">
    <property type="protein sequence ID" value="KGR85370.1"/>
    <property type="molecule type" value="Genomic_DNA"/>
</dbReference>
<evidence type="ECO:0000313" key="2">
    <source>
        <dbReference type="Proteomes" id="UP000030437"/>
    </source>
</evidence>
<dbReference type="RefSeq" id="WP_036153700.1">
    <property type="nucleotide sequence ID" value="NZ_AVCX01000007.1"/>
</dbReference>
<name>A0A0A3IPJ1_9BACI</name>
<gene>
    <name evidence="1" type="ORF">CD32_09045</name>
</gene>
<sequence length="102" mass="11764">MGKLVCRSVLAALFFPIVMGAISVYTKQMREKEQLVLGEVSAFIQEDGQIKEMPQLILRKHSLFSGYEKWQVEREDTKEVYQYRTGKIVEVNDEKPSLHKGS</sequence>
<accession>A0A0A3IPJ1</accession>
<protein>
    <submittedName>
        <fullName evidence="1">Uncharacterized protein</fullName>
    </submittedName>
</protein>
<proteinExistence type="predicted"/>
<reference evidence="1 2" key="1">
    <citation type="submission" date="2014-02" db="EMBL/GenBank/DDBJ databases">
        <title>Draft genome sequence of Lysinibacillus odysseyi NBRC 100172.</title>
        <authorList>
            <person name="Zhang F."/>
            <person name="Wang G."/>
            <person name="Zhang L."/>
        </authorList>
    </citation>
    <scope>NUCLEOTIDE SEQUENCE [LARGE SCALE GENOMIC DNA]</scope>
    <source>
        <strain evidence="1 2">NBRC 100172</strain>
    </source>
</reference>
<dbReference type="Proteomes" id="UP000030437">
    <property type="component" value="Unassembled WGS sequence"/>
</dbReference>
<keyword evidence="2" id="KW-1185">Reference proteome</keyword>
<dbReference type="AlphaFoldDB" id="A0A0A3IPJ1"/>